<accession>A0ABQ4TW91</accession>
<dbReference type="EMBL" id="BPRB01000083">
    <property type="protein sequence ID" value="GJE59536.1"/>
    <property type="molecule type" value="Genomic_DNA"/>
</dbReference>
<sequence>MKAHPFSIDIRRDTFTAGLFQWWIKKSGARFEGCPARYGSFEEARVTAKVRLDGVIADWRRTNAVT</sequence>
<dbReference type="RefSeq" id="WP_238182114.1">
    <property type="nucleotide sequence ID" value="NZ_BPRB01000083.1"/>
</dbReference>
<protein>
    <submittedName>
        <fullName evidence="1">Uncharacterized protein</fullName>
    </submittedName>
</protein>
<dbReference type="Proteomes" id="UP001055057">
    <property type="component" value="Unassembled WGS sequence"/>
</dbReference>
<gene>
    <name evidence="1" type="ORF">MPOCJGCO_1631</name>
</gene>
<name>A0ABQ4TW91_9HYPH</name>
<keyword evidence="2" id="KW-1185">Reference proteome</keyword>
<evidence type="ECO:0000313" key="1">
    <source>
        <dbReference type="EMBL" id="GJE59536.1"/>
    </source>
</evidence>
<evidence type="ECO:0000313" key="2">
    <source>
        <dbReference type="Proteomes" id="UP001055057"/>
    </source>
</evidence>
<organism evidence="1 2">
    <name type="scientific">Methylobacterium trifolii</name>
    <dbReference type="NCBI Taxonomy" id="1003092"/>
    <lineage>
        <taxon>Bacteria</taxon>
        <taxon>Pseudomonadati</taxon>
        <taxon>Pseudomonadota</taxon>
        <taxon>Alphaproteobacteria</taxon>
        <taxon>Hyphomicrobiales</taxon>
        <taxon>Methylobacteriaceae</taxon>
        <taxon>Methylobacterium</taxon>
    </lineage>
</organism>
<proteinExistence type="predicted"/>
<comment type="caution">
    <text evidence="1">The sequence shown here is derived from an EMBL/GenBank/DDBJ whole genome shotgun (WGS) entry which is preliminary data.</text>
</comment>
<reference evidence="1" key="1">
    <citation type="journal article" date="2021" name="Front. Microbiol.">
        <title>Comprehensive Comparative Genomics and Phenotyping of Methylobacterium Species.</title>
        <authorList>
            <person name="Alessa O."/>
            <person name="Ogura Y."/>
            <person name="Fujitani Y."/>
            <person name="Takami H."/>
            <person name="Hayashi T."/>
            <person name="Sahin N."/>
            <person name="Tani A."/>
        </authorList>
    </citation>
    <scope>NUCLEOTIDE SEQUENCE</scope>
    <source>
        <strain evidence="1">DSM 23632</strain>
    </source>
</reference>
<reference evidence="1" key="2">
    <citation type="submission" date="2021-08" db="EMBL/GenBank/DDBJ databases">
        <authorList>
            <person name="Tani A."/>
            <person name="Ola A."/>
            <person name="Ogura Y."/>
            <person name="Katsura K."/>
            <person name="Hayashi T."/>
        </authorList>
    </citation>
    <scope>NUCLEOTIDE SEQUENCE</scope>
    <source>
        <strain evidence="1">DSM 23632</strain>
    </source>
</reference>